<evidence type="ECO:0000313" key="5">
    <source>
        <dbReference type="Proteomes" id="UP000677913"/>
    </source>
</evidence>
<evidence type="ECO:0000256" key="2">
    <source>
        <dbReference type="SAM" id="Coils"/>
    </source>
</evidence>
<feature type="region of interest" description="Disordered" evidence="3">
    <location>
        <begin position="234"/>
        <end position="263"/>
    </location>
</feature>
<dbReference type="Pfam" id="PF04012">
    <property type="entry name" value="PspA_IM30"/>
    <property type="match status" value="1"/>
</dbReference>
<accession>A0A8J7WQ33</accession>
<dbReference type="PANTHER" id="PTHR31088:SF6">
    <property type="entry name" value="PHAGE SHOCK PROTEIN A"/>
    <property type="match status" value="1"/>
</dbReference>
<comment type="similarity">
    <text evidence="1">Belongs to the PspA/Vipp/IM30 family.</text>
</comment>
<dbReference type="EMBL" id="JAGSXH010000027">
    <property type="protein sequence ID" value="MBS2963465.1"/>
    <property type="molecule type" value="Genomic_DNA"/>
</dbReference>
<evidence type="ECO:0000256" key="1">
    <source>
        <dbReference type="ARBA" id="ARBA00043985"/>
    </source>
</evidence>
<name>A0A8J7WQ33_9ACTN</name>
<keyword evidence="5" id="KW-1185">Reference proteome</keyword>
<dbReference type="InterPro" id="IPR007157">
    <property type="entry name" value="PspA_VIPP1"/>
</dbReference>
<evidence type="ECO:0000313" key="4">
    <source>
        <dbReference type="EMBL" id="MBS2963465.1"/>
    </source>
</evidence>
<comment type="caution">
    <text evidence="4">The sequence shown here is derived from an EMBL/GenBank/DDBJ whole genome shotgun (WGS) entry which is preliminary data.</text>
</comment>
<keyword evidence="2" id="KW-0175">Coiled coil</keyword>
<protein>
    <submittedName>
        <fullName evidence="4">PspA/IM30 family protein</fullName>
    </submittedName>
</protein>
<dbReference type="RefSeq" id="WP_211467199.1">
    <property type="nucleotide sequence ID" value="NZ_JAGSXH010000027.1"/>
</dbReference>
<gene>
    <name evidence="4" type="ORF">KGA66_10435</name>
</gene>
<sequence length="263" mass="28911">MKRMSLIFKSKANKALDKYEDPRETLDYAYQKQLENMTQLRRSLADVATARKRIELQIKQVQQDAGKREQQARRALEMGREDLARDALTRRAEVQQQIATLTPQHENLVKQEENLTRAVKGAQAKVDAFRTQKETIKANYTAAQAQTRIAETLTGISEEMGDVGMAIQRAQDKTAQLQARADAMTELTASGALDDQLAALTTGDDIDAELNRLSGGAGVDNELERMKLELAGGATKQLEPGASGVAKPGTIQDAEEVKEGDAK</sequence>
<feature type="coiled-coil region" evidence="2">
    <location>
        <begin position="44"/>
        <end position="71"/>
    </location>
</feature>
<organism evidence="4 5">
    <name type="scientific">Actinocrinis puniceicyclus</name>
    <dbReference type="NCBI Taxonomy" id="977794"/>
    <lineage>
        <taxon>Bacteria</taxon>
        <taxon>Bacillati</taxon>
        <taxon>Actinomycetota</taxon>
        <taxon>Actinomycetes</taxon>
        <taxon>Catenulisporales</taxon>
        <taxon>Actinospicaceae</taxon>
        <taxon>Actinocrinis</taxon>
    </lineage>
</organism>
<dbReference type="Proteomes" id="UP000677913">
    <property type="component" value="Unassembled WGS sequence"/>
</dbReference>
<evidence type="ECO:0000256" key="3">
    <source>
        <dbReference type="SAM" id="MobiDB-lite"/>
    </source>
</evidence>
<reference evidence="4" key="1">
    <citation type="submission" date="2021-04" db="EMBL/GenBank/DDBJ databases">
        <title>Genome based classification of Actinospica acidithermotolerans sp. nov., an actinobacterium isolated from an Indonesian hot spring.</title>
        <authorList>
            <person name="Kusuma A.B."/>
            <person name="Putra K.E."/>
            <person name="Nafisah S."/>
            <person name="Loh J."/>
            <person name="Nouioui I."/>
            <person name="Goodfellow M."/>
        </authorList>
    </citation>
    <scope>NUCLEOTIDE SEQUENCE</scope>
    <source>
        <strain evidence="4">DSM 45618</strain>
    </source>
</reference>
<dbReference type="AlphaFoldDB" id="A0A8J7WQ33"/>
<dbReference type="PANTHER" id="PTHR31088">
    <property type="entry name" value="MEMBRANE-ASSOCIATED PROTEIN VIPP1, CHLOROPLASTIC"/>
    <property type="match status" value="1"/>
</dbReference>
<proteinExistence type="inferred from homology"/>